<dbReference type="SMR" id="A0A0P7A3M3"/>
<proteinExistence type="inferred from homology"/>
<dbReference type="InterPro" id="IPR036866">
    <property type="entry name" value="RibonucZ/Hydroxyglut_hydro"/>
</dbReference>
<gene>
    <name evidence="6" type="ORF">I595_3037</name>
</gene>
<dbReference type="SUPFAM" id="SSF56281">
    <property type="entry name" value="Metallo-hydrolase/oxidoreductase"/>
    <property type="match status" value="1"/>
</dbReference>
<dbReference type="InterPro" id="IPR001279">
    <property type="entry name" value="Metallo-B-lactamas"/>
</dbReference>
<comment type="similarity">
    <text evidence="1">Belongs to the metallo-beta-lactamase superfamily.</text>
</comment>
<organism evidence="6 7">
    <name type="scientific">Croceitalea dokdonensis DOKDO 023</name>
    <dbReference type="NCBI Taxonomy" id="1300341"/>
    <lineage>
        <taxon>Bacteria</taxon>
        <taxon>Pseudomonadati</taxon>
        <taxon>Bacteroidota</taxon>
        <taxon>Flavobacteriia</taxon>
        <taxon>Flavobacteriales</taxon>
        <taxon>Flavobacteriaceae</taxon>
        <taxon>Croceitalea</taxon>
    </lineage>
</organism>
<evidence type="ECO:0000256" key="2">
    <source>
        <dbReference type="ARBA" id="ARBA00022723"/>
    </source>
</evidence>
<evidence type="ECO:0000256" key="3">
    <source>
        <dbReference type="ARBA" id="ARBA00022801"/>
    </source>
</evidence>
<dbReference type="GO" id="GO:0046872">
    <property type="term" value="F:metal ion binding"/>
    <property type="evidence" value="ECO:0007669"/>
    <property type="project" value="UniProtKB-KW"/>
</dbReference>
<comment type="caution">
    <text evidence="6">The sequence shown here is derived from an EMBL/GenBank/DDBJ whole genome shotgun (WGS) entry which is preliminary data.</text>
</comment>
<feature type="domain" description="Metallo-beta-lactamase" evidence="5">
    <location>
        <begin position="82"/>
        <end position="287"/>
    </location>
</feature>
<dbReference type="PANTHER" id="PTHR42978:SF3">
    <property type="entry name" value="BLR3078 PROTEIN"/>
    <property type="match status" value="1"/>
</dbReference>
<dbReference type="GO" id="GO:0016787">
    <property type="term" value="F:hydrolase activity"/>
    <property type="evidence" value="ECO:0007669"/>
    <property type="project" value="UniProtKB-KW"/>
</dbReference>
<reference evidence="6 7" key="1">
    <citation type="submission" date="2015-09" db="EMBL/GenBank/DDBJ databases">
        <title>Genome sequence of the marine flavobacterium Croceitalea dokdonensis DOKDO 023 that contains proton- and sodium-pumping rhodopsins.</title>
        <authorList>
            <person name="Kwon S.-K."/>
            <person name="Lee H.K."/>
            <person name="Kwak M.-J."/>
            <person name="Kim J.F."/>
        </authorList>
    </citation>
    <scope>NUCLEOTIDE SEQUENCE [LARGE SCALE GENOMIC DNA]</scope>
    <source>
        <strain evidence="6 7">DOKDO 023</strain>
    </source>
</reference>
<dbReference type="Pfam" id="PF00753">
    <property type="entry name" value="Lactamase_B"/>
    <property type="match status" value="1"/>
</dbReference>
<name>A0A0P7A3M3_9FLAO</name>
<dbReference type="InterPro" id="IPR051013">
    <property type="entry name" value="MBL_superfamily_lactonases"/>
</dbReference>
<dbReference type="PROSITE" id="PS51257">
    <property type="entry name" value="PROKAR_LIPOPROTEIN"/>
    <property type="match status" value="1"/>
</dbReference>
<accession>A0A0P7A3M3</accession>
<dbReference type="AlphaFoldDB" id="A0A0P7A3M3"/>
<dbReference type="SMART" id="SM00849">
    <property type="entry name" value="Lactamase_B"/>
    <property type="match status" value="1"/>
</dbReference>
<evidence type="ECO:0000259" key="5">
    <source>
        <dbReference type="SMART" id="SM00849"/>
    </source>
</evidence>
<dbReference type="PATRIC" id="fig|1300341.3.peg.3189"/>
<keyword evidence="3" id="KW-0378">Hydrolase</keyword>
<dbReference type="STRING" id="1300341.I595_3037"/>
<keyword evidence="2" id="KW-0479">Metal-binding</keyword>
<keyword evidence="7" id="KW-1185">Reference proteome</keyword>
<keyword evidence="4" id="KW-0862">Zinc</keyword>
<dbReference type="PANTHER" id="PTHR42978">
    <property type="entry name" value="QUORUM-QUENCHING LACTONASE YTNP-RELATED-RELATED"/>
    <property type="match status" value="1"/>
</dbReference>
<evidence type="ECO:0000256" key="1">
    <source>
        <dbReference type="ARBA" id="ARBA00007749"/>
    </source>
</evidence>
<sequence length="303" mass="34201">MQFRKGNNNVKMKHAGLFFVLMAMLFSCKEAKKEASQAIVLAEKEQDVKVKLYTFDGGTVQVNQLELFSQDTTYTGQTKVFSDAFYVIEHPKGTLMWDAGLPEMLVGMPEPYTDPSGAFTVSRKDSVEAQLATINMTLDDIDYLALSHTHFDHSGHAEKLTKALWLVQEAEYDFVMSEEVRKNNADVHNAVNDLTNVKKLNGDHDVFGDGTVVIKSMPGHTPGHQVLYLELDEHGPLLLTGDLYHFYENREYKRVPIFNHDVKQTMESMAAFEAFAVEKGAKVYLQHAKGDFDKLPKAPNYLK</sequence>
<dbReference type="Gene3D" id="3.60.15.10">
    <property type="entry name" value="Ribonuclease Z/Hydroxyacylglutathione hydrolase-like"/>
    <property type="match status" value="1"/>
</dbReference>
<protein>
    <submittedName>
        <fullName evidence="6">AttM/AiiB family protein</fullName>
    </submittedName>
</protein>
<evidence type="ECO:0000313" key="6">
    <source>
        <dbReference type="EMBL" id="KPM31058.1"/>
    </source>
</evidence>
<dbReference type="EMBL" id="LDJX01000006">
    <property type="protein sequence ID" value="KPM31058.1"/>
    <property type="molecule type" value="Genomic_DNA"/>
</dbReference>
<dbReference type="CDD" id="cd07729">
    <property type="entry name" value="AHL_lactonase_MBL-fold"/>
    <property type="match status" value="1"/>
</dbReference>
<evidence type="ECO:0000313" key="7">
    <source>
        <dbReference type="Proteomes" id="UP000050280"/>
    </source>
</evidence>
<evidence type="ECO:0000256" key="4">
    <source>
        <dbReference type="ARBA" id="ARBA00022833"/>
    </source>
</evidence>
<dbReference type="Proteomes" id="UP000050280">
    <property type="component" value="Unassembled WGS sequence"/>
</dbReference>